<evidence type="ECO:0000313" key="5">
    <source>
        <dbReference type="Proteomes" id="UP001632037"/>
    </source>
</evidence>
<comment type="caution">
    <text evidence="4">The sequence shown here is derived from an EMBL/GenBank/DDBJ whole genome shotgun (WGS) entry which is preliminary data.</text>
</comment>
<dbReference type="InterPro" id="IPR058719">
    <property type="entry name" value="WHD_LYAR"/>
</dbReference>
<dbReference type="EMBL" id="JBIMZQ010000005">
    <property type="protein sequence ID" value="KAL3671290.1"/>
    <property type="molecule type" value="Genomic_DNA"/>
</dbReference>
<evidence type="ECO:0000256" key="2">
    <source>
        <dbReference type="ARBA" id="ARBA00023242"/>
    </source>
</evidence>
<keyword evidence="5" id="KW-1185">Reference proteome</keyword>
<evidence type="ECO:0000256" key="1">
    <source>
        <dbReference type="ARBA" id="ARBA00004123"/>
    </source>
</evidence>
<keyword evidence="2" id="KW-0539">Nucleus</keyword>
<evidence type="ECO:0000259" key="3">
    <source>
        <dbReference type="Pfam" id="PF25879"/>
    </source>
</evidence>
<comment type="subcellular location">
    <subcellularLocation>
        <location evidence="1">Nucleus</location>
    </subcellularLocation>
</comment>
<feature type="domain" description="Cell growth-regulating nucleolar protein-like winged helix" evidence="3">
    <location>
        <begin position="19"/>
        <end position="61"/>
    </location>
</feature>
<evidence type="ECO:0000313" key="4">
    <source>
        <dbReference type="EMBL" id="KAL3671290.1"/>
    </source>
</evidence>
<protein>
    <recommendedName>
        <fullName evidence="3">Cell growth-regulating nucleolar protein-like winged helix domain-containing protein</fullName>
    </recommendedName>
</protein>
<organism evidence="4 5">
    <name type="scientific">Phytophthora oleae</name>
    <dbReference type="NCBI Taxonomy" id="2107226"/>
    <lineage>
        <taxon>Eukaryota</taxon>
        <taxon>Sar</taxon>
        <taxon>Stramenopiles</taxon>
        <taxon>Oomycota</taxon>
        <taxon>Peronosporomycetes</taxon>
        <taxon>Peronosporales</taxon>
        <taxon>Peronosporaceae</taxon>
        <taxon>Phytophthora</taxon>
    </lineage>
</organism>
<sequence>MDVVLPAPRAKSKTDDKLVKWSKLIKSALKGAGKELDMDALRDQVVKQIQNSGKSEKELKESEKFSVVEVVRLKCGNEISTEAKSGERFRQQHNSIGGQ</sequence>
<dbReference type="Pfam" id="PF25879">
    <property type="entry name" value="WHD_LYAR"/>
    <property type="match status" value="1"/>
</dbReference>
<name>A0ABD3FZS6_9STRA</name>
<proteinExistence type="predicted"/>
<dbReference type="Proteomes" id="UP001632037">
    <property type="component" value="Unassembled WGS sequence"/>
</dbReference>
<reference evidence="4 5" key="1">
    <citation type="submission" date="2024-09" db="EMBL/GenBank/DDBJ databases">
        <title>Genome sequencing and assembly of Phytophthora oleae, isolate VK10A, causative agent of rot of olive drupes.</title>
        <authorList>
            <person name="Conti Taguali S."/>
            <person name="Riolo M."/>
            <person name="La Spada F."/>
            <person name="Cacciola S.O."/>
            <person name="Dionisio G."/>
        </authorList>
    </citation>
    <scope>NUCLEOTIDE SEQUENCE [LARGE SCALE GENOMIC DNA]</scope>
    <source>
        <strain evidence="4 5">VK10A</strain>
    </source>
</reference>
<dbReference type="AlphaFoldDB" id="A0ABD3FZS6"/>
<gene>
    <name evidence="4" type="ORF">V7S43_003222</name>
</gene>
<accession>A0ABD3FZS6</accession>